<protein>
    <submittedName>
        <fullName evidence="2">Effector-associated domain EAD1-containing protein</fullName>
    </submittedName>
</protein>
<evidence type="ECO:0000313" key="3">
    <source>
        <dbReference type="Proteomes" id="UP001424532"/>
    </source>
</evidence>
<organism evidence="2 3">
    <name type="scientific">Pseudomonas sichuanensis</name>
    <dbReference type="NCBI Taxonomy" id="2213015"/>
    <lineage>
        <taxon>Bacteria</taxon>
        <taxon>Pseudomonadati</taxon>
        <taxon>Pseudomonadota</taxon>
        <taxon>Gammaproteobacteria</taxon>
        <taxon>Pseudomonadales</taxon>
        <taxon>Pseudomonadaceae</taxon>
        <taxon>Pseudomonas</taxon>
    </lineage>
</organism>
<sequence length="819" mass="90013">MIVEQAVFGEVLGGHALRFASDASCIPRELAARLDLPDTAPPGVVWSPYLSGFALGDWYVLARTFADPSASRPGMVISHAVLAPIHEMICWGDLRPLFELLINSPNPPDTITSMELLPSQAVQSTTADLIATAKALVTRGKGPVVRIGLDGCEELITKLWANSWPAIRARFAFRLSFGPHDVVEFPEPTIVFSPSVLAARWGGHRIVGADSSSAITRAAAMLIGNTEAAPILRYAEEIGAQVTQFADLPMLELVFDASTSINSTFEQCLATIRLIERLSPKCSVGRVAKEVVIEKFLLRLGNATVAQVLQLRNLNAYGFASSSMIWDALESWAAKKKFAPHEDVQMLSAIKDALSASDALEPWRKAVIAGICTASRTVASDFSAAFWRWVVDGGDTLQDFFKQLPADGALEGMLVNATPGKIAEDVGDVVMRIAIQKQWYALHGAAAGASLPVRAAIDRQLSVDMELDYIDGLRAVSRSVVSSELLDAALTVDEPRLLLIAAERVANNPKLLSGINIAEVRGQQLWCKALELNTAAWDGPQEPREVFFCLLEDLVEGRAVNRQLITTLSTTPLADLNEFPRVAEVWGRVHEPALENLLRATSLGWLKNAVEGRILAPDTRLQAFMLASSEFYLSLEGQASPGVCIEIMVILSEFSELRLIRWLDVWSKSRNVLSTPEAEVLGHLILRRNWNRAADTLFRLRSSRSDILPSLRVCADLLGVINRWKVRLSSRSAQDDWDCLEAVAVDLYPGGPDQEELWSRAGGRNADLQYGGSGRGRWHHALTQMKNGKGPHVRNLLREMRREYSSNELLRELENDAHF</sequence>
<dbReference type="RefSeq" id="WP_347150981.1">
    <property type="nucleotide sequence ID" value="NZ_JBDLYL010000022.1"/>
</dbReference>
<feature type="domain" description="Effector-associated" evidence="1">
    <location>
        <begin position="736"/>
        <end position="815"/>
    </location>
</feature>
<evidence type="ECO:0000259" key="1">
    <source>
        <dbReference type="Pfam" id="PF19955"/>
    </source>
</evidence>
<evidence type="ECO:0000313" key="2">
    <source>
        <dbReference type="EMBL" id="MEN8641740.1"/>
    </source>
</evidence>
<accession>A0ABV0DIS9</accession>
<name>A0ABV0DIS9_9PSED</name>
<gene>
    <name evidence="2" type="ORF">ABFE88_19010</name>
</gene>
<keyword evidence="3" id="KW-1185">Reference proteome</keyword>
<dbReference type="Pfam" id="PF19955">
    <property type="entry name" value="EAD1"/>
    <property type="match status" value="1"/>
</dbReference>
<reference evidence="2 3" key="1">
    <citation type="submission" date="2024-05" db="EMBL/GenBank/DDBJ databases">
        <title>Sequence of Lycoming College course isolates.</title>
        <authorList>
            <person name="Reigle C.A."/>
            <person name="Newman J.D."/>
        </authorList>
    </citation>
    <scope>NUCLEOTIDE SEQUENCE [LARGE SCALE GENOMIC DNA]</scope>
    <source>
        <strain evidence="2 3">CAR-09</strain>
    </source>
</reference>
<dbReference type="Pfam" id="PF20012">
    <property type="entry name" value="GAP1-N1"/>
    <property type="match status" value="1"/>
</dbReference>
<dbReference type="Proteomes" id="UP001424532">
    <property type="component" value="Unassembled WGS sequence"/>
</dbReference>
<dbReference type="EMBL" id="JBDLYL010000022">
    <property type="protein sequence ID" value="MEN8641740.1"/>
    <property type="molecule type" value="Genomic_DNA"/>
</dbReference>
<dbReference type="InterPro" id="IPR045430">
    <property type="entry name" value="EAD1"/>
</dbReference>
<comment type="caution">
    <text evidence="2">The sequence shown here is derived from an EMBL/GenBank/DDBJ whole genome shotgun (WGS) entry which is preliminary data.</text>
</comment>
<proteinExistence type="predicted"/>